<gene>
    <name evidence="2" type="ORF">LVIROSA_LOCUS16675</name>
</gene>
<feature type="region of interest" description="Disordered" evidence="1">
    <location>
        <begin position="73"/>
        <end position="112"/>
    </location>
</feature>
<dbReference type="AlphaFoldDB" id="A0AAU9MPT8"/>
<evidence type="ECO:0000313" key="3">
    <source>
        <dbReference type="Proteomes" id="UP001157418"/>
    </source>
</evidence>
<dbReference type="EMBL" id="CAKMRJ010003166">
    <property type="protein sequence ID" value="CAH1429849.1"/>
    <property type="molecule type" value="Genomic_DNA"/>
</dbReference>
<comment type="caution">
    <text evidence="2">The sequence shown here is derived from an EMBL/GenBank/DDBJ whole genome shotgun (WGS) entry which is preliminary data.</text>
</comment>
<dbReference type="Proteomes" id="UP001157418">
    <property type="component" value="Unassembled WGS sequence"/>
</dbReference>
<keyword evidence="3" id="KW-1185">Reference proteome</keyword>
<feature type="compositionally biased region" description="Basic and acidic residues" evidence="1">
    <location>
        <begin position="1"/>
        <end position="26"/>
    </location>
</feature>
<evidence type="ECO:0000313" key="2">
    <source>
        <dbReference type="EMBL" id="CAH1429849.1"/>
    </source>
</evidence>
<protein>
    <submittedName>
        <fullName evidence="2">Uncharacterized protein</fullName>
    </submittedName>
</protein>
<organism evidence="2 3">
    <name type="scientific">Lactuca virosa</name>
    <dbReference type="NCBI Taxonomy" id="75947"/>
    <lineage>
        <taxon>Eukaryota</taxon>
        <taxon>Viridiplantae</taxon>
        <taxon>Streptophyta</taxon>
        <taxon>Embryophyta</taxon>
        <taxon>Tracheophyta</taxon>
        <taxon>Spermatophyta</taxon>
        <taxon>Magnoliopsida</taxon>
        <taxon>eudicotyledons</taxon>
        <taxon>Gunneridae</taxon>
        <taxon>Pentapetalae</taxon>
        <taxon>asterids</taxon>
        <taxon>campanulids</taxon>
        <taxon>Asterales</taxon>
        <taxon>Asteraceae</taxon>
        <taxon>Cichorioideae</taxon>
        <taxon>Cichorieae</taxon>
        <taxon>Lactucinae</taxon>
        <taxon>Lactuca</taxon>
    </lineage>
</organism>
<sequence>MKDTKWSKGDLEHFLPKKKPPIDNRKGKGPAIKISQVYKPVIRVEPKKKVTTNMFDTLSHQRVDDTDDVSRIPTLIHSRDPLPASDAQRSSSHGGRISSRLIRDDDFRSLGS</sequence>
<name>A0AAU9MPT8_9ASTR</name>
<accession>A0AAU9MPT8</accession>
<evidence type="ECO:0000256" key="1">
    <source>
        <dbReference type="SAM" id="MobiDB-lite"/>
    </source>
</evidence>
<proteinExistence type="predicted"/>
<feature type="region of interest" description="Disordered" evidence="1">
    <location>
        <begin position="1"/>
        <end position="29"/>
    </location>
</feature>
<feature type="compositionally biased region" description="Basic and acidic residues" evidence="1">
    <location>
        <begin position="101"/>
        <end position="112"/>
    </location>
</feature>
<feature type="compositionally biased region" description="Low complexity" evidence="1">
    <location>
        <begin position="89"/>
        <end position="100"/>
    </location>
</feature>
<reference evidence="2 3" key="1">
    <citation type="submission" date="2022-01" db="EMBL/GenBank/DDBJ databases">
        <authorList>
            <person name="Xiong W."/>
            <person name="Schranz E."/>
        </authorList>
    </citation>
    <scope>NUCLEOTIDE SEQUENCE [LARGE SCALE GENOMIC DNA]</scope>
</reference>